<dbReference type="HAMAP" id="MF_00339">
    <property type="entry name" value="Phosphofructokinase_I_B1"/>
    <property type="match status" value="1"/>
</dbReference>
<dbReference type="GO" id="GO:0048029">
    <property type="term" value="F:monosaccharide binding"/>
    <property type="evidence" value="ECO:0007669"/>
    <property type="project" value="TreeGrafter"/>
</dbReference>
<keyword evidence="9 15" id="KW-0547">Nucleotide-binding</keyword>
<keyword evidence="7 15" id="KW-0808">Transferase</keyword>
<evidence type="ECO:0000256" key="11">
    <source>
        <dbReference type="ARBA" id="ARBA00022840"/>
    </source>
</evidence>
<evidence type="ECO:0000259" key="16">
    <source>
        <dbReference type="Pfam" id="PF00365"/>
    </source>
</evidence>
<dbReference type="GO" id="GO:0016208">
    <property type="term" value="F:AMP binding"/>
    <property type="evidence" value="ECO:0007669"/>
    <property type="project" value="TreeGrafter"/>
</dbReference>
<dbReference type="EC" id="2.7.1.11" evidence="15"/>
<dbReference type="GO" id="GO:0030388">
    <property type="term" value="P:fructose 1,6-bisphosphate metabolic process"/>
    <property type="evidence" value="ECO:0007669"/>
    <property type="project" value="TreeGrafter"/>
</dbReference>
<comment type="similarity">
    <text evidence="15">Belongs to the phosphofructokinase type A (PFKA) family. ATP-dependent PFK group I subfamily. Prokaryotic clade 'B1' sub-subfamily.</text>
</comment>
<dbReference type="GO" id="GO:0005524">
    <property type="term" value="F:ATP binding"/>
    <property type="evidence" value="ECO:0007669"/>
    <property type="project" value="UniProtKB-UniRule"/>
</dbReference>
<feature type="binding site" evidence="15">
    <location>
        <position position="167"/>
    </location>
    <ligand>
        <name>substrate</name>
        <note>ligand shared between dimeric partners</note>
    </ligand>
</feature>
<dbReference type="GO" id="GO:0046872">
    <property type="term" value="F:metal ion binding"/>
    <property type="evidence" value="ECO:0007669"/>
    <property type="project" value="UniProtKB-KW"/>
</dbReference>
<feature type="binding site" evidence="15">
    <location>
        <position position="16"/>
    </location>
    <ligand>
        <name>ATP</name>
        <dbReference type="ChEBI" id="CHEBI:30616"/>
    </ligand>
</feature>
<evidence type="ECO:0000256" key="1">
    <source>
        <dbReference type="ARBA" id="ARBA00001946"/>
    </source>
</evidence>
<reference evidence="17" key="2">
    <citation type="journal article" date="2021" name="PeerJ">
        <title>Extensive microbial diversity within the chicken gut microbiome revealed by metagenomics and culture.</title>
        <authorList>
            <person name="Gilroy R."/>
            <person name="Ravi A."/>
            <person name="Getino M."/>
            <person name="Pursley I."/>
            <person name="Horton D.L."/>
            <person name="Alikhan N.F."/>
            <person name="Baker D."/>
            <person name="Gharbi K."/>
            <person name="Hall N."/>
            <person name="Watson M."/>
            <person name="Adriaenssens E.M."/>
            <person name="Foster-Nyarko E."/>
            <person name="Jarju S."/>
            <person name="Secka A."/>
            <person name="Antonio M."/>
            <person name="Oren A."/>
            <person name="Chaudhuri R.R."/>
            <person name="La Ragione R."/>
            <person name="Hildebrand F."/>
            <person name="Pallen M.J."/>
        </authorList>
    </citation>
    <scope>NUCLEOTIDE SEQUENCE</scope>
    <source>
        <strain evidence="17">USAMLcec3-3695</strain>
    </source>
</reference>
<dbReference type="PANTHER" id="PTHR13697">
    <property type="entry name" value="PHOSPHOFRUCTOKINASE"/>
    <property type="match status" value="1"/>
</dbReference>
<dbReference type="PROSITE" id="PS00433">
    <property type="entry name" value="PHOSPHOFRUCTOKINASE"/>
    <property type="match status" value="1"/>
</dbReference>
<dbReference type="EMBL" id="DVNB01000054">
    <property type="protein sequence ID" value="HIU57228.1"/>
    <property type="molecule type" value="Genomic_DNA"/>
</dbReference>
<feature type="binding site" description="in other chain" evidence="15">
    <location>
        <position position="159"/>
    </location>
    <ligand>
        <name>ADP</name>
        <dbReference type="ChEBI" id="CHEBI:456216"/>
        <note>allosteric activator; ligand shared between dimeric partners</note>
    </ligand>
</feature>
<dbReference type="PRINTS" id="PR00476">
    <property type="entry name" value="PHFRCTKINASE"/>
</dbReference>
<evidence type="ECO:0000256" key="7">
    <source>
        <dbReference type="ARBA" id="ARBA00022679"/>
    </source>
</evidence>
<evidence type="ECO:0000256" key="14">
    <source>
        <dbReference type="ARBA" id="ARBA00048070"/>
    </source>
</evidence>
<keyword evidence="6 15" id="KW-0021">Allosteric enzyme</keyword>
<feature type="binding site" description="in other chain" evidence="15">
    <location>
        <begin position="130"/>
        <end position="132"/>
    </location>
    <ligand>
        <name>substrate</name>
        <note>ligand shared between dimeric partners</note>
    </ligand>
</feature>
<dbReference type="GO" id="GO:0042802">
    <property type="term" value="F:identical protein binding"/>
    <property type="evidence" value="ECO:0007669"/>
    <property type="project" value="TreeGrafter"/>
</dbReference>
<name>A0A9D1MBV2_9FIRM</name>
<evidence type="ECO:0000256" key="15">
    <source>
        <dbReference type="HAMAP-Rule" id="MF_00339"/>
    </source>
</evidence>
<dbReference type="InterPro" id="IPR015912">
    <property type="entry name" value="Phosphofructokinase_CS"/>
</dbReference>
<dbReference type="GO" id="GO:0061621">
    <property type="term" value="P:canonical glycolysis"/>
    <property type="evidence" value="ECO:0007669"/>
    <property type="project" value="TreeGrafter"/>
</dbReference>
<dbReference type="InterPro" id="IPR035966">
    <property type="entry name" value="PKF_sf"/>
</dbReference>
<dbReference type="GO" id="GO:0006002">
    <property type="term" value="P:fructose 6-phosphate metabolic process"/>
    <property type="evidence" value="ECO:0007669"/>
    <property type="project" value="UniProtKB-UniRule"/>
</dbReference>
<reference evidence="17" key="1">
    <citation type="submission" date="2020-10" db="EMBL/GenBank/DDBJ databases">
        <authorList>
            <person name="Gilroy R."/>
        </authorList>
    </citation>
    <scope>NUCLEOTIDE SEQUENCE</scope>
    <source>
        <strain evidence="17">USAMLcec3-3695</strain>
    </source>
</reference>
<comment type="caution">
    <text evidence="17">The sequence shown here is derived from an EMBL/GenBank/DDBJ whole genome shotgun (WGS) entry which is preliminary data.</text>
</comment>
<dbReference type="FunFam" id="3.40.50.450:FF:000001">
    <property type="entry name" value="ATP-dependent 6-phosphofructokinase"/>
    <property type="match status" value="1"/>
</dbReference>
<dbReference type="NCBIfam" id="TIGR02482">
    <property type="entry name" value="PFKA_ATP"/>
    <property type="match status" value="1"/>
</dbReference>
<dbReference type="GO" id="GO:0003872">
    <property type="term" value="F:6-phosphofructokinase activity"/>
    <property type="evidence" value="ECO:0007669"/>
    <property type="project" value="UniProtKB-UniRule"/>
</dbReference>
<keyword evidence="5 15" id="KW-0963">Cytoplasm</keyword>
<dbReference type="NCBIfam" id="NF002872">
    <property type="entry name" value="PRK03202.1"/>
    <property type="match status" value="1"/>
</dbReference>
<comment type="pathway">
    <text evidence="4 15">Carbohydrate degradation; glycolysis; D-glyceraldehyde 3-phosphate and glycerone phosphate from D-glucose: step 3/4.</text>
</comment>
<dbReference type="InterPro" id="IPR012003">
    <property type="entry name" value="ATP_PFK_prok-type"/>
</dbReference>
<feature type="binding site" description="in other chain" evidence="15">
    <location>
        <begin position="219"/>
        <end position="221"/>
    </location>
    <ligand>
        <name>ADP</name>
        <dbReference type="ChEBI" id="CHEBI:456216"/>
        <note>allosteric activator; ligand shared between dimeric partners</note>
    </ligand>
</feature>
<feature type="active site" description="Proton acceptor" evidence="15">
    <location>
        <position position="132"/>
    </location>
</feature>
<comment type="subunit">
    <text evidence="15">Homotetramer.</text>
</comment>
<evidence type="ECO:0000256" key="13">
    <source>
        <dbReference type="ARBA" id="ARBA00023152"/>
    </source>
</evidence>
<evidence type="ECO:0000256" key="12">
    <source>
        <dbReference type="ARBA" id="ARBA00022842"/>
    </source>
</evidence>
<feature type="binding site" evidence="15">
    <location>
        <begin position="26"/>
        <end position="30"/>
    </location>
    <ligand>
        <name>ADP</name>
        <dbReference type="ChEBI" id="CHEBI:456216"/>
        <note>allosteric activator; ligand shared between dimeric partners</note>
    </ligand>
</feature>
<feature type="binding site" evidence="15">
    <location>
        <position position="249"/>
    </location>
    <ligand>
        <name>substrate</name>
        <note>ligand shared between dimeric partners</note>
    </ligand>
</feature>
<feature type="binding site" evidence="15">
    <location>
        <position position="108"/>
    </location>
    <ligand>
        <name>Mg(2+)</name>
        <dbReference type="ChEBI" id="CHEBI:18420"/>
        <note>catalytic</note>
    </ligand>
</feature>
<dbReference type="InterPro" id="IPR022953">
    <property type="entry name" value="ATP_PFK"/>
</dbReference>
<comment type="subcellular location">
    <subcellularLocation>
        <location evidence="3 15">Cytoplasm</location>
    </subcellularLocation>
</comment>
<accession>A0A9D1MBV2</accession>
<feature type="binding site" description="in other chain" evidence="15">
    <location>
        <position position="228"/>
    </location>
    <ligand>
        <name>substrate</name>
        <note>ligand shared between dimeric partners</note>
    </ligand>
</feature>
<comment type="catalytic activity">
    <reaction evidence="14 15">
        <text>beta-D-fructose 6-phosphate + ATP = beta-D-fructose 1,6-bisphosphate + ADP + H(+)</text>
        <dbReference type="Rhea" id="RHEA:16109"/>
        <dbReference type="ChEBI" id="CHEBI:15378"/>
        <dbReference type="ChEBI" id="CHEBI:30616"/>
        <dbReference type="ChEBI" id="CHEBI:32966"/>
        <dbReference type="ChEBI" id="CHEBI:57634"/>
        <dbReference type="ChEBI" id="CHEBI:456216"/>
        <dbReference type="EC" id="2.7.1.11"/>
    </reaction>
</comment>
<dbReference type="Gene3D" id="3.40.50.460">
    <property type="entry name" value="Phosphofructokinase domain"/>
    <property type="match status" value="1"/>
</dbReference>
<dbReference type="PANTHER" id="PTHR13697:SF4">
    <property type="entry name" value="ATP-DEPENDENT 6-PHOSPHOFRUCTOKINASE"/>
    <property type="match status" value="1"/>
</dbReference>
<evidence type="ECO:0000256" key="9">
    <source>
        <dbReference type="ARBA" id="ARBA00022741"/>
    </source>
</evidence>
<evidence type="ECO:0000313" key="18">
    <source>
        <dbReference type="Proteomes" id="UP000824109"/>
    </source>
</evidence>
<feature type="binding site" description="in other chain" evidence="15">
    <location>
        <begin position="190"/>
        <end position="192"/>
    </location>
    <ligand>
        <name>ADP</name>
        <dbReference type="ChEBI" id="CHEBI:456216"/>
        <note>allosteric activator; ligand shared between dimeric partners</note>
    </ligand>
</feature>
<comment type="function">
    <text evidence="2 15">Catalyzes the phosphorylation of D-fructose 6-phosphate to fructose 1,6-bisphosphate by ATP, the first committing step of glycolysis.</text>
</comment>
<dbReference type="InterPro" id="IPR012828">
    <property type="entry name" value="PFKA_ATP_prok"/>
</dbReference>
<feature type="binding site" description="in other chain" evidence="15">
    <location>
        <begin position="255"/>
        <end position="258"/>
    </location>
    <ligand>
        <name>substrate</name>
        <note>ligand shared between dimeric partners</note>
    </ligand>
</feature>
<comment type="activity regulation">
    <text evidence="15">Allosterically activated by ADP and other diphosphonucleosides, and allosterically inhibited by phosphoenolpyruvate.</text>
</comment>
<feature type="binding site" evidence="15">
    <location>
        <begin position="107"/>
        <end position="110"/>
    </location>
    <ligand>
        <name>ATP</name>
        <dbReference type="ChEBI" id="CHEBI:30616"/>
    </ligand>
</feature>
<feature type="binding site" description="in other chain" evidence="15">
    <location>
        <position position="217"/>
    </location>
    <ligand>
        <name>ADP</name>
        <dbReference type="ChEBI" id="CHEBI:456216"/>
        <note>allosteric activator; ligand shared between dimeric partners</note>
    </ligand>
</feature>
<dbReference type="GO" id="GO:0005945">
    <property type="term" value="C:6-phosphofructokinase complex"/>
    <property type="evidence" value="ECO:0007669"/>
    <property type="project" value="TreeGrafter"/>
</dbReference>
<comment type="caution">
    <text evidence="15">Lacks conserved residue(s) required for the propagation of feature annotation.</text>
</comment>
<sequence>MENRSIRTIGVLTSGGDAPGMNAAIRAVVRTGAYHGLKVMGVKRGYNGLIHGEMEEMNARSVSETLQRGGTCLMTARCLEFKEQAGVNKAIQIARVFGLDGLVVIGGDGSFRGARDLSNSGLPTVAMPGTIDNDISCSEYTVGYDTCLNTVKDAVDKIRDTASSHERCSVIEVMGRAAGYIALEAGIACGAEVILIPEKKYDFDEDVLRPILEAKSRGKKHAIIVVAEGIGGVIEMAKEIEAKTGIEARATILGHVQRGGSPTVRDRVTASQMGARCVELLLEGKANRIVCMQQGRITDVDINEGLDMKKEISDELIELAHKLSV</sequence>
<keyword evidence="13 15" id="KW-0324">Glycolysis</keyword>
<dbReference type="Gene3D" id="3.40.50.450">
    <property type="match status" value="1"/>
</dbReference>
<dbReference type="SUPFAM" id="SSF53784">
    <property type="entry name" value="Phosphofructokinase"/>
    <property type="match status" value="1"/>
</dbReference>
<dbReference type="InterPro" id="IPR000023">
    <property type="entry name" value="Phosphofructokinase_dom"/>
</dbReference>
<keyword evidence="12 15" id="KW-0460">Magnesium</keyword>
<evidence type="ECO:0000256" key="5">
    <source>
        <dbReference type="ARBA" id="ARBA00022490"/>
    </source>
</evidence>
<comment type="cofactor">
    <cofactor evidence="1 15">
        <name>Mg(2+)</name>
        <dbReference type="ChEBI" id="CHEBI:18420"/>
    </cofactor>
</comment>
<evidence type="ECO:0000256" key="3">
    <source>
        <dbReference type="ARBA" id="ARBA00004496"/>
    </source>
</evidence>
<dbReference type="PIRSF" id="PIRSF000532">
    <property type="entry name" value="ATP_PFK_prok"/>
    <property type="match status" value="1"/>
</dbReference>
<organism evidence="17 18">
    <name type="scientific">Candidatus Ornithomonoglobus merdipullorum</name>
    <dbReference type="NCBI Taxonomy" id="2840895"/>
    <lineage>
        <taxon>Bacteria</taxon>
        <taxon>Bacillati</taxon>
        <taxon>Bacillota</taxon>
        <taxon>Clostridia</taxon>
        <taxon>Candidatus Ornithomonoglobus</taxon>
    </lineage>
</organism>
<dbReference type="AlphaFoldDB" id="A0A9D1MBV2"/>
<protein>
    <recommendedName>
        <fullName evidence="15">ATP-dependent 6-phosphofructokinase</fullName>
        <shortName evidence="15">ATP-PFK</shortName>
        <shortName evidence="15">Phosphofructokinase</shortName>
        <ecNumber evidence="15">2.7.1.11</ecNumber>
    </recommendedName>
    <alternativeName>
        <fullName evidence="15">Phosphohexokinase</fullName>
    </alternativeName>
</protein>
<evidence type="ECO:0000256" key="10">
    <source>
        <dbReference type="ARBA" id="ARBA00022777"/>
    </source>
</evidence>
<feature type="binding site" description="in other chain" evidence="15">
    <location>
        <begin position="174"/>
        <end position="176"/>
    </location>
    <ligand>
        <name>substrate</name>
        <note>ligand shared between dimeric partners</note>
    </ligand>
</feature>
<evidence type="ECO:0000256" key="2">
    <source>
        <dbReference type="ARBA" id="ARBA00002659"/>
    </source>
</evidence>
<keyword evidence="11 15" id="KW-0067">ATP-binding</keyword>
<feature type="binding site" evidence="15">
    <location>
        <begin position="77"/>
        <end position="78"/>
    </location>
    <ligand>
        <name>ATP</name>
        <dbReference type="ChEBI" id="CHEBI:30616"/>
    </ligand>
</feature>
<keyword evidence="10 15" id="KW-0418">Kinase</keyword>
<keyword evidence="8 15" id="KW-0479">Metal-binding</keyword>
<dbReference type="Pfam" id="PF00365">
    <property type="entry name" value="PFK"/>
    <property type="match status" value="1"/>
</dbReference>
<gene>
    <name evidence="15 17" type="primary">pfkA</name>
    <name evidence="17" type="ORF">IAA61_05380</name>
</gene>
<dbReference type="FunFam" id="3.40.50.460:FF:000002">
    <property type="entry name" value="ATP-dependent 6-phosphofructokinase"/>
    <property type="match status" value="1"/>
</dbReference>
<proteinExistence type="inferred from homology"/>
<feature type="domain" description="Phosphofructokinase" evidence="16">
    <location>
        <begin position="9"/>
        <end position="281"/>
    </location>
</feature>
<dbReference type="Proteomes" id="UP000824109">
    <property type="component" value="Unassembled WGS sequence"/>
</dbReference>
<evidence type="ECO:0000256" key="8">
    <source>
        <dbReference type="ARBA" id="ARBA00022723"/>
    </source>
</evidence>
<evidence type="ECO:0000313" key="17">
    <source>
        <dbReference type="EMBL" id="HIU57228.1"/>
    </source>
</evidence>
<evidence type="ECO:0000256" key="6">
    <source>
        <dbReference type="ARBA" id="ARBA00022533"/>
    </source>
</evidence>
<evidence type="ECO:0000256" key="4">
    <source>
        <dbReference type="ARBA" id="ARBA00004679"/>
    </source>
</evidence>
<dbReference type="GO" id="GO:0070095">
    <property type="term" value="F:fructose-6-phosphate binding"/>
    <property type="evidence" value="ECO:0007669"/>
    <property type="project" value="TreeGrafter"/>
</dbReference>